<dbReference type="Pfam" id="PF12833">
    <property type="entry name" value="HTH_18"/>
    <property type="match status" value="1"/>
</dbReference>
<accession>A0A4R1QKN0</accession>
<dbReference type="PRINTS" id="PR00032">
    <property type="entry name" value="HTHARAC"/>
</dbReference>
<dbReference type="Gene3D" id="1.10.10.60">
    <property type="entry name" value="Homeodomain-like"/>
    <property type="match status" value="2"/>
</dbReference>
<dbReference type="EMBL" id="SLUN01000066">
    <property type="protein sequence ID" value="TCL54229.1"/>
    <property type="molecule type" value="Genomic_DNA"/>
</dbReference>
<name>A0A4R1QKN0_HYDET</name>
<dbReference type="Gene3D" id="3.30.450.20">
    <property type="entry name" value="PAS domain"/>
    <property type="match status" value="1"/>
</dbReference>
<reference evidence="6 7" key="1">
    <citation type="submission" date="2019-03" db="EMBL/GenBank/DDBJ databases">
        <title>Genomic Encyclopedia of Type Strains, Phase IV (KMG-IV): sequencing the most valuable type-strain genomes for metagenomic binning, comparative biology and taxonomic classification.</title>
        <authorList>
            <person name="Goeker M."/>
        </authorList>
    </citation>
    <scope>NUCLEOTIDE SEQUENCE [LARGE SCALE GENOMIC DNA]</scope>
    <source>
        <strain evidence="6 7">LX-B</strain>
    </source>
</reference>
<dbReference type="AlphaFoldDB" id="A0A4R1QKN0"/>
<evidence type="ECO:0000313" key="7">
    <source>
        <dbReference type="Proteomes" id="UP000295008"/>
    </source>
</evidence>
<dbReference type="SUPFAM" id="SSF46689">
    <property type="entry name" value="Homeodomain-like"/>
    <property type="match status" value="2"/>
</dbReference>
<dbReference type="GO" id="GO:0003700">
    <property type="term" value="F:DNA-binding transcription factor activity"/>
    <property type="evidence" value="ECO:0007669"/>
    <property type="project" value="InterPro"/>
</dbReference>
<feature type="transmembrane region" description="Helical" evidence="4">
    <location>
        <begin position="25"/>
        <end position="49"/>
    </location>
</feature>
<dbReference type="InterPro" id="IPR018060">
    <property type="entry name" value="HTH_AraC"/>
</dbReference>
<dbReference type="GO" id="GO:0043565">
    <property type="term" value="F:sequence-specific DNA binding"/>
    <property type="evidence" value="ECO:0007669"/>
    <property type="project" value="InterPro"/>
</dbReference>
<dbReference type="PROSITE" id="PS00041">
    <property type="entry name" value="HTH_ARAC_FAMILY_1"/>
    <property type="match status" value="1"/>
</dbReference>
<proteinExistence type="predicted"/>
<feature type="domain" description="HTH araC/xylS-type" evidence="5">
    <location>
        <begin position="693"/>
        <end position="791"/>
    </location>
</feature>
<keyword evidence="4" id="KW-0812">Transmembrane</keyword>
<dbReference type="Proteomes" id="UP000295008">
    <property type="component" value="Unassembled WGS sequence"/>
</dbReference>
<keyword evidence="7" id="KW-1185">Reference proteome</keyword>
<evidence type="ECO:0000313" key="6">
    <source>
        <dbReference type="EMBL" id="TCL54229.1"/>
    </source>
</evidence>
<keyword evidence="4" id="KW-0472">Membrane</keyword>
<dbReference type="PANTHER" id="PTHR43280:SF2">
    <property type="entry name" value="HTH-TYPE TRANSCRIPTIONAL REGULATOR EXSA"/>
    <property type="match status" value="1"/>
</dbReference>
<comment type="caution">
    <text evidence="6">The sequence shown here is derived from an EMBL/GenBank/DDBJ whole genome shotgun (WGS) entry which is preliminary data.</text>
</comment>
<dbReference type="OrthoDB" id="1975037at2"/>
<dbReference type="RefSeq" id="WP_132018146.1">
    <property type="nucleotide sequence ID" value="NZ_SLUN01000066.1"/>
</dbReference>
<evidence type="ECO:0000256" key="1">
    <source>
        <dbReference type="ARBA" id="ARBA00023015"/>
    </source>
</evidence>
<dbReference type="CDD" id="cd12912">
    <property type="entry name" value="PDC2_MCP_like"/>
    <property type="match status" value="1"/>
</dbReference>
<dbReference type="InterPro" id="IPR018062">
    <property type="entry name" value="HTH_AraC-typ_CS"/>
</dbReference>
<keyword evidence="2" id="KW-0238">DNA-binding</keyword>
<evidence type="ECO:0000256" key="2">
    <source>
        <dbReference type="ARBA" id="ARBA00023125"/>
    </source>
</evidence>
<keyword evidence="3" id="KW-0804">Transcription</keyword>
<dbReference type="PANTHER" id="PTHR43280">
    <property type="entry name" value="ARAC-FAMILY TRANSCRIPTIONAL REGULATOR"/>
    <property type="match status" value="1"/>
</dbReference>
<dbReference type="InterPro" id="IPR020449">
    <property type="entry name" value="Tscrpt_reg_AraC-type_HTH"/>
</dbReference>
<dbReference type="InterPro" id="IPR041522">
    <property type="entry name" value="CdaR_GGDEF"/>
</dbReference>
<dbReference type="PROSITE" id="PS01124">
    <property type="entry name" value="HTH_ARAC_FAMILY_2"/>
    <property type="match status" value="1"/>
</dbReference>
<dbReference type="InterPro" id="IPR009057">
    <property type="entry name" value="Homeodomain-like_sf"/>
</dbReference>
<keyword evidence="4" id="KW-1133">Transmembrane helix</keyword>
<evidence type="ECO:0000256" key="4">
    <source>
        <dbReference type="SAM" id="Phobius"/>
    </source>
</evidence>
<dbReference type="SMART" id="SM00342">
    <property type="entry name" value="HTH_ARAC"/>
    <property type="match status" value="1"/>
</dbReference>
<sequence length="794" mass="90856">MFPGFNRNVAEIAAGIKNSPLFVKLFASLALFIIVPVLIVCLISNYAILHFAETGISKSGIGKLKVADSLTKLLADGVGKDALRLSLNADLNRLNNVTNYRAALKNINDVTLLSRFSNTLTEMVNTNDKYQSIALYIDDADYVFSAAKESSSVVLKQNYLDTGWYRHYRDFRAYKTNTLWLDTRMPKNSNIYIPKDIPGGKLPESPVNHVITYMYPLTPYTTKLQGALIINVYEDGLNKLINRNNFDSEGYIGIVTSKGDVISHVDKELVGRNIGGEKWIQKILRKKFSEGYLIDTIEHRKSLVTYLKTDLNDWIYIGVFPLDSLMAKATTLRFGTLYAALVLVLLGLFLSSLISRKLYHPVKTLIQDIQNHKKIDIRGNENEMTLIAKAFDTIIRQEDLLSDTLEKNKRNIRNNYLLSLLRDNEDQDNAVELFGETFPYPHFVCALIAIDKCEEFDCKYPKEQQYYMKEFIAKVAEEILPSATGLVLDRNKIVLIINAAKTGPQLLNELRESFGRIQQELTKVFDSVSIAIGDCHEGKRGLKTSFNEAQETLKRKLIQGGGRIDTWRAGYGAATQYYFPFSIEKHILNHLELGLKEETLAALNDLIAEIKNRTDLSYDNIVLIFNQLLGNTVKYLVESHLNISDIFGDDYNIYQQLATKETLDDIHCWLIHIYSRIFAYRETPAADNKTHFAKMMEYIRQNYKKDIDINMLAEYVGLSYSYVRKIFHDETGENIVNFINNFRINEAKRLLQETDMNINEIALSLGYNNNQSFNRFFKKYEGITPGEFRNIKSR</sequence>
<protein>
    <submittedName>
        <fullName evidence="6">AraC family transcriptional regulator</fullName>
    </submittedName>
</protein>
<organism evidence="6 7">
    <name type="scientific">Hydrogenispora ethanolica</name>
    <dbReference type="NCBI Taxonomy" id="1082276"/>
    <lineage>
        <taxon>Bacteria</taxon>
        <taxon>Bacillati</taxon>
        <taxon>Bacillota</taxon>
        <taxon>Hydrogenispora</taxon>
    </lineage>
</organism>
<gene>
    <name evidence="6" type="ORF">EDC14_10665</name>
</gene>
<keyword evidence="1" id="KW-0805">Transcription regulation</keyword>
<evidence type="ECO:0000256" key="3">
    <source>
        <dbReference type="ARBA" id="ARBA00023163"/>
    </source>
</evidence>
<dbReference type="Pfam" id="PF17853">
    <property type="entry name" value="GGDEF_2"/>
    <property type="match status" value="1"/>
</dbReference>
<evidence type="ECO:0000259" key="5">
    <source>
        <dbReference type="PROSITE" id="PS01124"/>
    </source>
</evidence>
<feature type="transmembrane region" description="Helical" evidence="4">
    <location>
        <begin position="334"/>
        <end position="354"/>
    </location>
</feature>